<evidence type="ECO:0000256" key="19">
    <source>
        <dbReference type="ARBA" id="ARBA00066822"/>
    </source>
</evidence>
<comment type="subcellular location">
    <subcellularLocation>
        <location evidence="1">Mitochondrion matrix</location>
    </subcellularLocation>
</comment>
<evidence type="ECO:0000313" key="27">
    <source>
        <dbReference type="Proteomes" id="UP000747542"/>
    </source>
</evidence>
<evidence type="ECO:0000256" key="5">
    <source>
        <dbReference type="ARBA" id="ARBA00022516"/>
    </source>
</evidence>
<keyword evidence="12" id="KW-0275">Fatty acid biosynthesis</keyword>
<evidence type="ECO:0000256" key="12">
    <source>
        <dbReference type="ARBA" id="ARBA00023160"/>
    </source>
</evidence>
<evidence type="ECO:0000256" key="10">
    <source>
        <dbReference type="ARBA" id="ARBA00023098"/>
    </source>
</evidence>
<comment type="pathway">
    <text evidence="13">Steroid biosynthesis; estrogen biosynthesis.</text>
</comment>
<keyword evidence="9" id="KW-0520">NAD</keyword>
<evidence type="ECO:0000256" key="11">
    <source>
        <dbReference type="ARBA" id="ARBA00023128"/>
    </source>
</evidence>
<keyword evidence="11" id="KW-0496">Mitochondrion</keyword>
<evidence type="ECO:0000256" key="7">
    <source>
        <dbReference type="ARBA" id="ARBA00022832"/>
    </source>
</evidence>
<dbReference type="GO" id="GO:0008210">
    <property type="term" value="P:estrogen metabolic process"/>
    <property type="evidence" value="ECO:0007669"/>
    <property type="project" value="UniProtKB-ARBA"/>
</dbReference>
<evidence type="ECO:0000256" key="8">
    <source>
        <dbReference type="ARBA" id="ARBA00023002"/>
    </source>
</evidence>
<comment type="subunit">
    <text evidence="18">Heterotetramer with CBR4; contains two molecules of HSD17B8 and CBR4.</text>
</comment>
<evidence type="ECO:0000256" key="24">
    <source>
        <dbReference type="ARBA" id="ARBA00083097"/>
    </source>
</evidence>
<dbReference type="Gene3D" id="3.40.50.720">
    <property type="entry name" value="NAD(P)-binding Rossmann-like Domain"/>
    <property type="match status" value="1"/>
</dbReference>
<dbReference type="EMBL" id="JAHLQT010011632">
    <property type="protein sequence ID" value="KAG7172112.1"/>
    <property type="molecule type" value="Genomic_DNA"/>
</dbReference>
<evidence type="ECO:0000256" key="25">
    <source>
        <dbReference type="ARBA" id="ARBA00083258"/>
    </source>
</evidence>
<reference evidence="26" key="1">
    <citation type="journal article" date="2021" name="Sci. Adv.">
        <title>The American lobster genome reveals insights on longevity, neural, and immune adaptations.</title>
        <authorList>
            <person name="Polinski J.M."/>
            <person name="Zimin A.V."/>
            <person name="Clark K.F."/>
            <person name="Kohn A.B."/>
            <person name="Sadowski N."/>
            <person name="Timp W."/>
            <person name="Ptitsyn A."/>
            <person name="Khanna P."/>
            <person name="Romanova D.Y."/>
            <person name="Williams P."/>
            <person name="Greenwood S.J."/>
            <person name="Moroz L.L."/>
            <person name="Walt D.R."/>
            <person name="Bodnar A.G."/>
        </authorList>
    </citation>
    <scope>NUCLEOTIDE SEQUENCE</scope>
    <source>
        <strain evidence="26">GMGI-L3</strain>
    </source>
</reference>
<keyword evidence="10" id="KW-0443">Lipid metabolism</keyword>
<organism evidence="26 27">
    <name type="scientific">Homarus americanus</name>
    <name type="common">American lobster</name>
    <dbReference type="NCBI Taxonomy" id="6706"/>
    <lineage>
        <taxon>Eukaryota</taxon>
        <taxon>Metazoa</taxon>
        <taxon>Ecdysozoa</taxon>
        <taxon>Arthropoda</taxon>
        <taxon>Crustacea</taxon>
        <taxon>Multicrustacea</taxon>
        <taxon>Malacostraca</taxon>
        <taxon>Eumalacostraca</taxon>
        <taxon>Eucarida</taxon>
        <taxon>Decapoda</taxon>
        <taxon>Pleocyemata</taxon>
        <taxon>Astacidea</taxon>
        <taxon>Nephropoidea</taxon>
        <taxon>Nephropidae</taxon>
        <taxon>Homarus</taxon>
    </lineage>
</organism>
<dbReference type="EC" id="1.1.1.239" evidence="19"/>
<dbReference type="InterPro" id="IPR036291">
    <property type="entry name" value="NAD(P)-bd_dom_sf"/>
</dbReference>
<evidence type="ECO:0000256" key="4">
    <source>
        <dbReference type="ARBA" id="ARBA00012456"/>
    </source>
</evidence>
<comment type="catalytic activity">
    <reaction evidence="16">
        <text>17beta-hydroxy-5alpha-androstan-3-one + NAD(+) = 5alpha-androstan-3,17-dione + NADH + H(+)</text>
        <dbReference type="Rhea" id="RHEA:41992"/>
        <dbReference type="ChEBI" id="CHEBI:15378"/>
        <dbReference type="ChEBI" id="CHEBI:15994"/>
        <dbReference type="ChEBI" id="CHEBI:16330"/>
        <dbReference type="ChEBI" id="CHEBI:57540"/>
        <dbReference type="ChEBI" id="CHEBI:57945"/>
    </reaction>
    <physiologicalReaction direction="left-to-right" evidence="16">
        <dbReference type="Rhea" id="RHEA:41993"/>
    </physiologicalReaction>
</comment>
<name>A0A8J5TER3_HOMAM</name>
<dbReference type="Proteomes" id="UP000747542">
    <property type="component" value="Unassembled WGS sequence"/>
</dbReference>
<evidence type="ECO:0000256" key="23">
    <source>
        <dbReference type="ARBA" id="ARBA00081936"/>
    </source>
</evidence>
<evidence type="ECO:0000256" key="18">
    <source>
        <dbReference type="ARBA" id="ARBA00065174"/>
    </source>
</evidence>
<keyword evidence="7" id="KW-0276">Fatty acid metabolism</keyword>
<evidence type="ECO:0000256" key="1">
    <source>
        <dbReference type="ARBA" id="ARBA00004305"/>
    </source>
</evidence>
<evidence type="ECO:0000256" key="14">
    <source>
        <dbReference type="ARBA" id="ARBA00049069"/>
    </source>
</evidence>
<dbReference type="PANTHER" id="PTHR24321:SF8">
    <property type="entry name" value="ESTRADIOL 17-BETA-DEHYDROGENASE 8-RELATED"/>
    <property type="match status" value="1"/>
</dbReference>
<comment type="caution">
    <text evidence="26">The sequence shown here is derived from an EMBL/GenBank/DDBJ whole genome shotgun (WGS) entry which is preliminary data.</text>
</comment>
<dbReference type="PRINTS" id="PR00080">
    <property type="entry name" value="SDRFAMILY"/>
</dbReference>
<evidence type="ECO:0000256" key="17">
    <source>
        <dbReference type="ARBA" id="ARBA00052680"/>
    </source>
</evidence>
<proteinExistence type="inferred from homology"/>
<comment type="catalytic activity">
    <reaction evidence="15">
        <text>testosterone + NAD(+) = androst-4-ene-3,17-dione + NADH + H(+)</text>
        <dbReference type="Rhea" id="RHEA:14929"/>
        <dbReference type="ChEBI" id="CHEBI:15378"/>
        <dbReference type="ChEBI" id="CHEBI:16422"/>
        <dbReference type="ChEBI" id="CHEBI:17347"/>
        <dbReference type="ChEBI" id="CHEBI:57540"/>
        <dbReference type="ChEBI" id="CHEBI:57945"/>
        <dbReference type="EC" id="1.1.1.239"/>
    </reaction>
    <physiologicalReaction direction="left-to-right" evidence="15">
        <dbReference type="Rhea" id="RHEA:14930"/>
    </physiologicalReaction>
</comment>
<evidence type="ECO:0000256" key="6">
    <source>
        <dbReference type="ARBA" id="ARBA00022553"/>
    </source>
</evidence>
<comment type="catalytic activity">
    <reaction evidence="14">
        <text>17beta-estradiol + NAD(+) = estrone + NADH + H(+)</text>
        <dbReference type="Rhea" id="RHEA:24612"/>
        <dbReference type="ChEBI" id="CHEBI:15378"/>
        <dbReference type="ChEBI" id="CHEBI:16469"/>
        <dbReference type="ChEBI" id="CHEBI:17263"/>
        <dbReference type="ChEBI" id="CHEBI:57540"/>
        <dbReference type="ChEBI" id="CHEBI:57945"/>
        <dbReference type="EC" id="1.1.1.62"/>
    </reaction>
    <physiologicalReaction direction="left-to-right" evidence="14">
        <dbReference type="Rhea" id="RHEA:24613"/>
    </physiologicalReaction>
    <physiologicalReaction direction="right-to-left" evidence="14">
        <dbReference type="Rhea" id="RHEA:24614"/>
    </physiologicalReaction>
</comment>
<evidence type="ECO:0000256" key="16">
    <source>
        <dbReference type="ARBA" id="ARBA00050435"/>
    </source>
</evidence>
<dbReference type="GO" id="GO:0005759">
    <property type="term" value="C:mitochondrial matrix"/>
    <property type="evidence" value="ECO:0007669"/>
    <property type="project" value="UniProtKB-SubCell"/>
</dbReference>
<dbReference type="FunFam" id="3.40.50.720:FF:000231">
    <property type="entry name" value="Estradiol 17-beta-dehydrogenase 8"/>
    <property type="match status" value="1"/>
</dbReference>
<dbReference type="GO" id="GO:0047035">
    <property type="term" value="F:testosterone dehydrogenase (NAD+) activity"/>
    <property type="evidence" value="ECO:0007669"/>
    <property type="project" value="UniProtKB-EC"/>
</dbReference>
<comment type="similarity">
    <text evidence="3">Belongs to the short-chain dehydrogenases/reductases (SDR) family.</text>
</comment>
<evidence type="ECO:0000256" key="21">
    <source>
        <dbReference type="ARBA" id="ARBA00077835"/>
    </source>
</evidence>
<evidence type="ECO:0000256" key="2">
    <source>
        <dbReference type="ARBA" id="ARBA00005189"/>
    </source>
</evidence>
<dbReference type="PRINTS" id="PR00081">
    <property type="entry name" value="GDHRDH"/>
</dbReference>
<dbReference type="Pfam" id="PF13561">
    <property type="entry name" value="adh_short_C2"/>
    <property type="match status" value="1"/>
</dbReference>
<keyword evidence="27" id="KW-1185">Reference proteome</keyword>
<dbReference type="GO" id="GO:0004303">
    <property type="term" value="F:estradiol 17-beta-dehydrogenase [NAD(P)+] activity"/>
    <property type="evidence" value="ECO:0007669"/>
    <property type="project" value="UniProtKB-EC"/>
</dbReference>
<evidence type="ECO:0000313" key="26">
    <source>
        <dbReference type="EMBL" id="KAG7172112.1"/>
    </source>
</evidence>
<comment type="pathway">
    <text evidence="2">Lipid metabolism.</text>
</comment>
<keyword evidence="6" id="KW-0597">Phosphoprotein</keyword>
<sequence length="261" mass="27166">MGRREEGEVEGTVRRVRESCVTGGGSGIGRAICQVLARDGADVVVADLNLQSANDTVSMLPGPGSHLALALDVRDKTSVDSVLATIINKYQQPPSLLANNAGISSQGAPHIHMTEEFFMNIVNTNLKGMFLVSQAVCKSLLDHGSPVCGAVVNMGSINSKTGLVNHCHYTASKAGIVALTKSSAAELAKQGIRVNCVLPGAIKTPLNANASPGYLEPQIAATPLGRMGEPEEVAEVVAFLLSEKSSYMVGSCVEVTGGFCM</sequence>
<dbReference type="PANTHER" id="PTHR24321">
    <property type="entry name" value="DEHYDROGENASES, SHORT CHAIN"/>
    <property type="match status" value="1"/>
</dbReference>
<comment type="catalytic activity">
    <reaction evidence="17">
        <text>a (3R)-3-hydroxyacyl-CoA + NAD(+) = a 3-oxoacyl-CoA + NADH + H(+)</text>
        <dbReference type="Rhea" id="RHEA:32711"/>
        <dbReference type="ChEBI" id="CHEBI:15378"/>
        <dbReference type="ChEBI" id="CHEBI:57319"/>
        <dbReference type="ChEBI" id="CHEBI:57540"/>
        <dbReference type="ChEBI" id="CHEBI:57945"/>
        <dbReference type="ChEBI" id="CHEBI:90726"/>
        <dbReference type="EC" id="1.1.1.n12"/>
    </reaction>
    <physiologicalReaction direction="left-to-right" evidence="17">
        <dbReference type="Rhea" id="RHEA:32712"/>
    </physiologicalReaction>
</comment>
<dbReference type="InterPro" id="IPR002347">
    <property type="entry name" value="SDR_fam"/>
</dbReference>
<dbReference type="GO" id="GO:0006633">
    <property type="term" value="P:fatty acid biosynthetic process"/>
    <property type="evidence" value="ECO:0007669"/>
    <property type="project" value="UniProtKB-KW"/>
</dbReference>
<evidence type="ECO:0000256" key="3">
    <source>
        <dbReference type="ARBA" id="ARBA00006484"/>
    </source>
</evidence>
<evidence type="ECO:0000256" key="9">
    <source>
        <dbReference type="ARBA" id="ARBA00023027"/>
    </source>
</evidence>
<evidence type="ECO:0000256" key="22">
    <source>
        <dbReference type="ARBA" id="ARBA00081419"/>
    </source>
</evidence>
<gene>
    <name evidence="26" type="primary">HSD17B8-L1</name>
    <name evidence="26" type="ORF">Hamer_G001111</name>
</gene>
<dbReference type="AlphaFoldDB" id="A0A8J5TER3"/>
<evidence type="ECO:0000256" key="15">
    <source>
        <dbReference type="ARBA" id="ARBA00050232"/>
    </source>
</evidence>
<evidence type="ECO:0000256" key="13">
    <source>
        <dbReference type="ARBA" id="ARBA00037929"/>
    </source>
</evidence>
<accession>A0A8J5TER3</accession>
<dbReference type="SUPFAM" id="SSF51735">
    <property type="entry name" value="NAD(P)-binding Rossmann-fold domains"/>
    <property type="match status" value="1"/>
</dbReference>
<keyword evidence="5" id="KW-0444">Lipid biosynthesis</keyword>
<keyword evidence="8" id="KW-0560">Oxidoreductase</keyword>
<protein>
    <recommendedName>
        <fullName evidence="20">(3R)-3-hydroxyacyl-CoA dehydrogenase</fullName>
        <ecNumber evidence="19">1.1.1.239</ecNumber>
        <ecNumber evidence="4">1.1.1.n12</ecNumber>
    </recommendedName>
    <alternativeName>
        <fullName evidence="22">17-beta-hydroxysteroid dehydrogenase 8</fullName>
    </alternativeName>
    <alternativeName>
        <fullName evidence="21">3-ketoacyl-[acyl-carrier-protein] reductase alpha subunit</fullName>
    </alternativeName>
    <alternativeName>
        <fullName evidence="24">3-oxoacyl-[acyl-carrier-protein] reductase</fullName>
    </alternativeName>
    <alternativeName>
        <fullName evidence="25">Estradiol 17-beta-dehydrogenase 8</fullName>
    </alternativeName>
    <alternativeName>
        <fullName evidence="23">Testosterone 17-beta-dehydrogenase 8</fullName>
    </alternativeName>
</protein>
<evidence type="ECO:0000256" key="20">
    <source>
        <dbReference type="ARBA" id="ARBA00070911"/>
    </source>
</evidence>
<dbReference type="EC" id="1.1.1.n12" evidence="4"/>